<proteinExistence type="predicted"/>
<dbReference type="AlphaFoldDB" id="A0A8K0SBG7"/>
<evidence type="ECO:0000256" key="1">
    <source>
        <dbReference type="SAM" id="MobiDB-lite"/>
    </source>
</evidence>
<name>A0A8K0SBG7_9HYPO</name>
<accession>A0A8K0SBG7</accession>
<feature type="region of interest" description="Disordered" evidence="1">
    <location>
        <begin position="1"/>
        <end position="25"/>
    </location>
</feature>
<sequence>MSSNTSSTPVKVPSSAANHTQATLDPDLRSQINTLLLRDGHVAKIQDALLHALNSHSTNWPTAIQTHALNLLRSGEVTTFPALLSRVLEDVRHDSALNPMSSSSNGTKSGANGDGPKTNGAADGKPNLAVPESVIEEALRVTRESLEAVCEIEDEGAA</sequence>
<gene>
    <name evidence="2" type="ORF">BKA59DRAFT_48892</name>
</gene>
<feature type="region of interest" description="Disordered" evidence="1">
    <location>
        <begin position="95"/>
        <end position="130"/>
    </location>
</feature>
<organism evidence="2 3">
    <name type="scientific">Fusarium tricinctum</name>
    <dbReference type="NCBI Taxonomy" id="61284"/>
    <lineage>
        <taxon>Eukaryota</taxon>
        <taxon>Fungi</taxon>
        <taxon>Dikarya</taxon>
        <taxon>Ascomycota</taxon>
        <taxon>Pezizomycotina</taxon>
        <taxon>Sordariomycetes</taxon>
        <taxon>Hypocreomycetidae</taxon>
        <taxon>Hypocreales</taxon>
        <taxon>Nectriaceae</taxon>
        <taxon>Fusarium</taxon>
        <taxon>Fusarium tricinctum species complex</taxon>
    </lineage>
</organism>
<evidence type="ECO:0000313" key="3">
    <source>
        <dbReference type="Proteomes" id="UP000813427"/>
    </source>
</evidence>
<feature type="compositionally biased region" description="Polar residues" evidence="1">
    <location>
        <begin position="98"/>
        <end position="110"/>
    </location>
</feature>
<dbReference type="OrthoDB" id="5355007at2759"/>
<keyword evidence="3" id="KW-1185">Reference proteome</keyword>
<protein>
    <submittedName>
        <fullName evidence="2">Uncharacterized protein</fullName>
    </submittedName>
</protein>
<reference evidence="2" key="1">
    <citation type="journal article" date="2021" name="Nat. Commun.">
        <title>Genetic determinants of endophytism in the Arabidopsis root mycobiome.</title>
        <authorList>
            <person name="Mesny F."/>
            <person name="Miyauchi S."/>
            <person name="Thiergart T."/>
            <person name="Pickel B."/>
            <person name="Atanasova L."/>
            <person name="Karlsson M."/>
            <person name="Huettel B."/>
            <person name="Barry K.W."/>
            <person name="Haridas S."/>
            <person name="Chen C."/>
            <person name="Bauer D."/>
            <person name="Andreopoulos W."/>
            <person name="Pangilinan J."/>
            <person name="LaButti K."/>
            <person name="Riley R."/>
            <person name="Lipzen A."/>
            <person name="Clum A."/>
            <person name="Drula E."/>
            <person name="Henrissat B."/>
            <person name="Kohler A."/>
            <person name="Grigoriev I.V."/>
            <person name="Martin F.M."/>
            <person name="Hacquard S."/>
        </authorList>
    </citation>
    <scope>NUCLEOTIDE SEQUENCE</scope>
    <source>
        <strain evidence="2">MPI-SDFR-AT-0068</strain>
    </source>
</reference>
<comment type="caution">
    <text evidence="2">The sequence shown here is derived from an EMBL/GenBank/DDBJ whole genome shotgun (WGS) entry which is preliminary data.</text>
</comment>
<dbReference type="Proteomes" id="UP000813427">
    <property type="component" value="Unassembled WGS sequence"/>
</dbReference>
<dbReference type="EMBL" id="JAGPXF010000001">
    <property type="protein sequence ID" value="KAH7263244.1"/>
    <property type="molecule type" value="Genomic_DNA"/>
</dbReference>
<evidence type="ECO:0000313" key="2">
    <source>
        <dbReference type="EMBL" id="KAH7263244.1"/>
    </source>
</evidence>
<feature type="compositionally biased region" description="Polar residues" evidence="1">
    <location>
        <begin position="1"/>
        <end position="23"/>
    </location>
</feature>